<keyword evidence="4" id="KW-1185">Reference proteome</keyword>
<reference evidence="3 4" key="1">
    <citation type="submission" date="2010-07" db="EMBL/GenBank/DDBJ databases">
        <title>The draft genome of Paenibacillus curdlanolyticus YK9.</title>
        <authorList>
            <consortium name="US DOE Joint Genome Institute (JGI-PGF)"/>
            <person name="Lucas S."/>
            <person name="Copeland A."/>
            <person name="Lapidus A."/>
            <person name="Cheng J.-F."/>
            <person name="Bruce D."/>
            <person name="Goodwin L."/>
            <person name="Pitluck S."/>
            <person name="Land M.L."/>
            <person name="Hauser L."/>
            <person name="Chang Y.-J."/>
            <person name="Jeffries C."/>
            <person name="Anderson I.J."/>
            <person name="Johnson E."/>
            <person name="Loganathan U."/>
            <person name="Mulhopadhyay B."/>
            <person name="Kyrpides N."/>
            <person name="Woyke T.J."/>
        </authorList>
    </citation>
    <scope>NUCLEOTIDE SEQUENCE [LARGE SCALE GENOMIC DNA]</scope>
    <source>
        <strain evidence="3 4">YK9</strain>
    </source>
</reference>
<dbReference type="Gene3D" id="2.120.10.30">
    <property type="entry name" value="TolB, C-terminal domain"/>
    <property type="match status" value="1"/>
</dbReference>
<feature type="chain" id="PRO_5039205980" evidence="2">
    <location>
        <begin position="25"/>
        <end position="295"/>
    </location>
</feature>
<dbReference type="InterPro" id="IPR011659">
    <property type="entry name" value="WD40"/>
</dbReference>
<dbReference type="OrthoDB" id="108903at2"/>
<dbReference type="EMBL" id="AEDD01000005">
    <property type="protein sequence ID" value="EFM11041.1"/>
    <property type="molecule type" value="Genomic_DNA"/>
</dbReference>
<dbReference type="STRING" id="717606.PaecuDRAFT_2294"/>
<dbReference type="AlphaFoldDB" id="E0I9F7"/>
<dbReference type="eggNOG" id="COG0823">
    <property type="taxonomic scope" value="Bacteria"/>
</dbReference>
<evidence type="ECO:0000256" key="2">
    <source>
        <dbReference type="SAM" id="SignalP"/>
    </source>
</evidence>
<organism evidence="3 4">
    <name type="scientific">Paenibacillus curdlanolyticus YK9</name>
    <dbReference type="NCBI Taxonomy" id="717606"/>
    <lineage>
        <taxon>Bacteria</taxon>
        <taxon>Bacillati</taxon>
        <taxon>Bacillota</taxon>
        <taxon>Bacilli</taxon>
        <taxon>Bacillales</taxon>
        <taxon>Paenibacillaceae</taxon>
        <taxon>Paenibacillus</taxon>
    </lineage>
</organism>
<gene>
    <name evidence="3" type="ORF">PaecuDRAFT_2294</name>
</gene>
<evidence type="ECO:0000313" key="4">
    <source>
        <dbReference type="Proteomes" id="UP000005387"/>
    </source>
</evidence>
<accession>E0I9F7</accession>
<dbReference type="PANTHER" id="PTHR36842:SF1">
    <property type="entry name" value="PROTEIN TOLB"/>
    <property type="match status" value="1"/>
</dbReference>
<comment type="similarity">
    <text evidence="1">Belongs to the TolB family.</text>
</comment>
<dbReference type="SUPFAM" id="SSF69304">
    <property type="entry name" value="Tricorn protease N-terminal domain"/>
    <property type="match status" value="1"/>
</dbReference>
<protein>
    <submittedName>
        <fullName evidence="3">WD40 domain protein beta Propeller</fullName>
    </submittedName>
</protein>
<dbReference type="Pfam" id="PF07676">
    <property type="entry name" value="PD40"/>
    <property type="match status" value="5"/>
</dbReference>
<dbReference type="SUPFAM" id="SSF82171">
    <property type="entry name" value="DPP6 N-terminal domain-like"/>
    <property type="match status" value="1"/>
</dbReference>
<proteinExistence type="inferred from homology"/>
<keyword evidence="2" id="KW-0732">Signal</keyword>
<evidence type="ECO:0000313" key="3">
    <source>
        <dbReference type="EMBL" id="EFM11041.1"/>
    </source>
</evidence>
<evidence type="ECO:0000256" key="1">
    <source>
        <dbReference type="ARBA" id="ARBA00009820"/>
    </source>
</evidence>
<dbReference type="Proteomes" id="UP000005387">
    <property type="component" value="Unassembled WGS sequence"/>
</dbReference>
<dbReference type="PROSITE" id="PS51257">
    <property type="entry name" value="PROKAR_LIPOPROTEIN"/>
    <property type="match status" value="1"/>
</dbReference>
<name>E0I9F7_9BACL</name>
<dbReference type="InterPro" id="IPR011042">
    <property type="entry name" value="6-blade_b-propeller_TolB-like"/>
</dbReference>
<dbReference type="PANTHER" id="PTHR36842">
    <property type="entry name" value="PROTEIN TOLB HOMOLOG"/>
    <property type="match status" value="1"/>
</dbReference>
<feature type="signal peptide" evidence="2">
    <location>
        <begin position="1"/>
        <end position="24"/>
    </location>
</feature>
<sequence>MKFSIRSFVPLLTYTCLIIGGCAAQNSTFPYSSKEPMPVPVLFAPDLISTKQAEEWSFSFTPDGTTIYFQRGDYEKYTIYESHYKNKKWGTPQKSKLAPETLSQDGDTFITRDGSKIFFASNRSTSGTKQDNDIWMATRSGDHWGEPSPLGEPINSGFQEWLPSVASNGNLYFQSDRPGGTGQIDLYVSKWKDGKYTEPESLGTEINTSENDESPYIAPDESYLIFARGGSTLYISLRHGDKWSTPQPIKLPGDTGTIKYSPNVSPDSKYLFYTSNKAGTADVYQIDFNIDDYKG</sequence>